<reference evidence="1 2" key="1">
    <citation type="submission" date="2024-09" db="EMBL/GenBank/DDBJ databases">
        <authorList>
            <person name="Sun Q."/>
            <person name="Mori K."/>
        </authorList>
    </citation>
    <scope>NUCLEOTIDE SEQUENCE [LARGE SCALE GENOMIC DNA]</scope>
    <source>
        <strain evidence="1 2">CCM 4839</strain>
    </source>
</reference>
<dbReference type="EMBL" id="JBHLVF010000010">
    <property type="protein sequence ID" value="MFC0391355.1"/>
    <property type="molecule type" value="Genomic_DNA"/>
</dbReference>
<proteinExistence type="predicted"/>
<evidence type="ECO:0000313" key="2">
    <source>
        <dbReference type="Proteomes" id="UP001589818"/>
    </source>
</evidence>
<gene>
    <name evidence="1" type="ORF">ACFFJ8_08195</name>
</gene>
<sequence length="82" mass="9661">MELGYIENESLYSNQAIRSVVEEVFIEGKKLVRIHTAWQLKNGQILLYEYSPRNSPTSNFCLYDCLDDYNELCNQLEWVHGK</sequence>
<organism evidence="1 2">
    <name type="scientific">Paenibacillus mendelii</name>
    <dbReference type="NCBI Taxonomy" id="206163"/>
    <lineage>
        <taxon>Bacteria</taxon>
        <taxon>Bacillati</taxon>
        <taxon>Bacillota</taxon>
        <taxon>Bacilli</taxon>
        <taxon>Bacillales</taxon>
        <taxon>Paenibacillaceae</taxon>
        <taxon>Paenibacillus</taxon>
    </lineage>
</organism>
<name>A0ABV6J644_9BACL</name>
<dbReference type="RefSeq" id="WP_204818009.1">
    <property type="nucleotide sequence ID" value="NZ_JANHOF010000004.1"/>
</dbReference>
<comment type="caution">
    <text evidence="1">The sequence shown here is derived from an EMBL/GenBank/DDBJ whole genome shotgun (WGS) entry which is preliminary data.</text>
</comment>
<accession>A0ABV6J644</accession>
<keyword evidence="2" id="KW-1185">Reference proteome</keyword>
<protein>
    <submittedName>
        <fullName evidence="1">Uncharacterized protein</fullName>
    </submittedName>
</protein>
<dbReference type="Proteomes" id="UP001589818">
    <property type="component" value="Unassembled WGS sequence"/>
</dbReference>
<evidence type="ECO:0000313" key="1">
    <source>
        <dbReference type="EMBL" id="MFC0391355.1"/>
    </source>
</evidence>